<evidence type="ECO:0000256" key="1">
    <source>
        <dbReference type="SAM" id="Phobius"/>
    </source>
</evidence>
<accession>A0A1H5RFM4</accession>
<sequence>MSEPPPLFTKADITPAQLTALKAMSISHQRVRILSGIRIALSSIIAVSGAVVTVTALQATWVTIAGTLWAAIYSIGLASWVDGELLRAAKLQEKFEVELFRLPWNTVVAGRPVRMEDASRLSNGFKSRRIAEDWDEMPKLPRPFDVLARQIQNLGWGSRIRRRYANVVLFFVSTWTALGVVIGASLSLTVTDIVVRWFIPSLGGLLLGLDTFRQQRAVASDRERVCVHAEDEAINAATQPYKAVDHDRLLILARQVQDTLFSTRCRAPRAPSRIFYLPYYSSDSIDFKAPVQRIAEALPSAPTD</sequence>
<feature type="transmembrane region" description="Helical" evidence="1">
    <location>
        <begin position="59"/>
        <end position="81"/>
    </location>
</feature>
<gene>
    <name evidence="2" type="ORF">SAMN05421837_11050</name>
</gene>
<keyword evidence="1" id="KW-1133">Transmembrane helix</keyword>
<feature type="transmembrane region" description="Helical" evidence="1">
    <location>
        <begin position="167"/>
        <end position="188"/>
    </location>
</feature>
<organism evidence="2 3">
    <name type="scientific">Amycolatopsis pretoriensis</name>
    <dbReference type="NCBI Taxonomy" id="218821"/>
    <lineage>
        <taxon>Bacteria</taxon>
        <taxon>Bacillati</taxon>
        <taxon>Actinomycetota</taxon>
        <taxon>Actinomycetes</taxon>
        <taxon>Pseudonocardiales</taxon>
        <taxon>Pseudonocardiaceae</taxon>
        <taxon>Amycolatopsis</taxon>
    </lineage>
</organism>
<feature type="transmembrane region" description="Helical" evidence="1">
    <location>
        <begin position="194"/>
        <end position="212"/>
    </location>
</feature>
<dbReference type="InterPro" id="IPR049920">
    <property type="entry name" value="IK1_05631-like"/>
</dbReference>
<proteinExistence type="predicted"/>
<dbReference type="AlphaFoldDB" id="A0A1H5RFM4"/>
<dbReference type="EMBL" id="FNUJ01000010">
    <property type="protein sequence ID" value="SEF36301.1"/>
    <property type="molecule type" value="Genomic_DNA"/>
</dbReference>
<dbReference type="Pfam" id="PF18159">
    <property type="entry name" value="S_4TM"/>
    <property type="match status" value="1"/>
</dbReference>
<keyword evidence="1" id="KW-0472">Membrane</keyword>
<feature type="transmembrane region" description="Helical" evidence="1">
    <location>
        <begin position="31"/>
        <end position="53"/>
    </location>
</feature>
<protein>
    <submittedName>
        <fullName evidence="2">Uncharacterized protein</fullName>
    </submittedName>
</protein>
<evidence type="ECO:0000313" key="2">
    <source>
        <dbReference type="EMBL" id="SEF36301.1"/>
    </source>
</evidence>
<reference evidence="3" key="1">
    <citation type="submission" date="2016-10" db="EMBL/GenBank/DDBJ databases">
        <authorList>
            <person name="Varghese N."/>
            <person name="Submissions S."/>
        </authorList>
    </citation>
    <scope>NUCLEOTIDE SEQUENCE [LARGE SCALE GENOMIC DNA]</scope>
    <source>
        <strain evidence="3">DSM 44654</strain>
    </source>
</reference>
<name>A0A1H5RFM4_9PSEU</name>
<keyword evidence="3" id="KW-1185">Reference proteome</keyword>
<dbReference type="Proteomes" id="UP000198878">
    <property type="component" value="Unassembled WGS sequence"/>
</dbReference>
<evidence type="ECO:0000313" key="3">
    <source>
        <dbReference type="Proteomes" id="UP000198878"/>
    </source>
</evidence>
<keyword evidence="1" id="KW-0812">Transmembrane</keyword>